<dbReference type="InterPro" id="IPR040097">
    <property type="entry name" value="FAAL/FAAC"/>
</dbReference>
<dbReference type="GO" id="GO:0006633">
    <property type="term" value="P:fatty acid biosynthetic process"/>
    <property type="evidence" value="ECO:0007669"/>
    <property type="project" value="TreeGrafter"/>
</dbReference>
<dbReference type="EMBL" id="SGWY01000001">
    <property type="protein sequence ID" value="RZS68043.1"/>
    <property type="molecule type" value="Genomic_DNA"/>
</dbReference>
<keyword evidence="4" id="KW-0443">Lipid metabolism</keyword>
<dbReference type="OrthoDB" id="3671040at2"/>
<sequence>MTANSTFLDAMRTAAVAAGDARGFRFYANPTESAFASYARLDRQARADAAALAALGHAPGEVAVLAFEPGLEFIRALYATFYAGLVAAPVPVAATRQPDVALRRLEAIIADSGSRLILADPTALRSLGLEPSGTLAGADLVPITALEGVVDDWTAPPITPDSLAILQYTSGSTGVPKGVMVSHGNLVANEAAIAGAVGITGESRTMGWLPHYHDMGLIGQLLQPVSVAADSVLTSPSQFLRRPLLWLRLITQHRSTHTVGPDFAYALCTRLVTDEQVGELDLSSLEGVITGAEPVRADTLAAFAGRFGPAGFRARAFIPAYGMAETTLLVTASVREGAVSTVEADSAAIERGELVPASIGRRPVELVSCGPPAGGHEVVIVDPRSGERATAGSIGEILVRGPSVAQGYWKRPDATAETFAATIPGDPDGRRYLRTGDLGVLVDGELVITGRLKDLIIIRGRNLYPQDLEGMAAGLLHSGCLSAAFEGTVAQPLVGLVAEVDTARVSPDDLGDLAERVRRSVAEEFQLPELGVALIRKGTLPRTTSGKVQRSLTRSLLADDRLATVLTLGFERAGAR</sequence>
<keyword evidence="7" id="KW-1185">Reference proteome</keyword>
<evidence type="ECO:0000256" key="2">
    <source>
        <dbReference type="ARBA" id="ARBA00022598"/>
    </source>
</evidence>
<dbReference type="Pfam" id="PF00501">
    <property type="entry name" value="AMP-binding"/>
    <property type="match status" value="1"/>
</dbReference>
<reference evidence="6 7" key="1">
    <citation type="submission" date="2019-02" db="EMBL/GenBank/DDBJ databases">
        <title>Genomic Encyclopedia of Type Strains, Phase IV (KMG-IV): sequencing the most valuable type-strain genomes for metagenomic binning, comparative biology and taxonomic classification.</title>
        <authorList>
            <person name="Goeker M."/>
        </authorList>
    </citation>
    <scope>NUCLEOTIDE SEQUENCE [LARGE SCALE GENOMIC DNA]</scope>
    <source>
        <strain evidence="6 7">DSM 43045</strain>
    </source>
</reference>
<dbReference type="GO" id="GO:0071766">
    <property type="term" value="P:Actinobacterium-type cell wall biogenesis"/>
    <property type="evidence" value="ECO:0007669"/>
    <property type="project" value="UniProtKB-ARBA"/>
</dbReference>
<dbReference type="PANTHER" id="PTHR22754:SF32">
    <property type="entry name" value="DISCO-INTERACTING PROTEIN 2"/>
    <property type="match status" value="1"/>
</dbReference>
<name>A0A4Q7MK94_9MICO</name>
<evidence type="ECO:0000313" key="6">
    <source>
        <dbReference type="EMBL" id="RZS68043.1"/>
    </source>
</evidence>
<dbReference type="InterPro" id="IPR020845">
    <property type="entry name" value="AMP-binding_CS"/>
</dbReference>
<dbReference type="GO" id="GO:0005886">
    <property type="term" value="C:plasma membrane"/>
    <property type="evidence" value="ECO:0007669"/>
    <property type="project" value="TreeGrafter"/>
</dbReference>
<dbReference type="InterPro" id="IPR045851">
    <property type="entry name" value="AMP-bd_C_sf"/>
</dbReference>
<dbReference type="PROSITE" id="PS00455">
    <property type="entry name" value="AMP_BINDING"/>
    <property type="match status" value="1"/>
</dbReference>
<evidence type="ECO:0000259" key="5">
    <source>
        <dbReference type="Pfam" id="PF00501"/>
    </source>
</evidence>
<dbReference type="SUPFAM" id="SSF56801">
    <property type="entry name" value="Acetyl-CoA synthetase-like"/>
    <property type="match status" value="1"/>
</dbReference>
<dbReference type="InterPro" id="IPR042099">
    <property type="entry name" value="ANL_N_sf"/>
</dbReference>
<dbReference type="GO" id="GO:0070566">
    <property type="term" value="F:adenylyltransferase activity"/>
    <property type="evidence" value="ECO:0007669"/>
    <property type="project" value="TreeGrafter"/>
</dbReference>
<evidence type="ECO:0000256" key="4">
    <source>
        <dbReference type="ARBA" id="ARBA00023098"/>
    </source>
</evidence>
<evidence type="ECO:0000313" key="7">
    <source>
        <dbReference type="Proteomes" id="UP000293289"/>
    </source>
</evidence>
<gene>
    <name evidence="6" type="ORF">EV187_0468</name>
</gene>
<evidence type="ECO:0000256" key="3">
    <source>
        <dbReference type="ARBA" id="ARBA00022832"/>
    </source>
</evidence>
<keyword evidence="3" id="KW-0276">Fatty acid metabolism</keyword>
<proteinExistence type="inferred from homology"/>
<dbReference type="PANTHER" id="PTHR22754">
    <property type="entry name" value="DISCO-INTERACTING PROTEIN 2 DIP2 -RELATED"/>
    <property type="match status" value="1"/>
</dbReference>
<dbReference type="CDD" id="cd05931">
    <property type="entry name" value="FAAL"/>
    <property type="match status" value="1"/>
</dbReference>
<organism evidence="6 7">
    <name type="scientific">Agromyces ramosus</name>
    <dbReference type="NCBI Taxonomy" id="33879"/>
    <lineage>
        <taxon>Bacteria</taxon>
        <taxon>Bacillati</taxon>
        <taxon>Actinomycetota</taxon>
        <taxon>Actinomycetes</taxon>
        <taxon>Micrococcales</taxon>
        <taxon>Microbacteriaceae</taxon>
        <taxon>Agromyces</taxon>
    </lineage>
</organism>
<dbReference type="RefSeq" id="WP_130351415.1">
    <property type="nucleotide sequence ID" value="NZ_SGWY01000001.1"/>
</dbReference>
<dbReference type="Gene3D" id="3.40.50.12780">
    <property type="entry name" value="N-terminal domain of ligase-like"/>
    <property type="match status" value="1"/>
</dbReference>
<protein>
    <submittedName>
        <fullName evidence="6">Acyl-CoA synthetase (AMP-forming)/AMP-acid ligase II</fullName>
    </submittedName>
</protein>
<evidence type="ECO:0000256" key="1">
    <source>
        <dbReference type="ARBA" id="ARBA00006432"/>
    </source>
</evidence>
<comment type="caution">
    <text evidence="6">The sequence shown here is derived from an EMBL/GenBank/DDBJ whole genome shotgun (WGS) entry which is preliminary data.</text>
</comment>
<accession>A0A4Q7MK94</accession>
<dbReference type="InterPro" id="IPR000873">
    <property type="entry name" value="AMP-dep_synth/lig_dom"/>
</dbReference>
<dbReference type="AlphaFoldDB" id="A0A4Q7MK94"/>
<keyword evidence="2 6" id="KW-0436">Ligase</keyword>
<dbReference type="FunFam" id="3.40.50.12780:FF:000013">
    <property type="entry name" value="Long-chain-fatty-acid--AMP ligase FadD32"/>
    <property type="match status" value="1"/>
</dbReference>
<dbReference type="Gene3D" id="3.30.300.30">
    <property type="match status" value="1"/>
</dbReference>
<feature type="domain" description="AMP-dependent synthetase/ligase" evidence="5">
    <location>
        <begin position="33"/>
        <end position="409"/>
    </location>
</feature>
<dbReference type="Proteomes" id="UP000293289">
    <property type="component" value="Unassembled WGS sequence"/>
</dbReference>
<dbReference type="GO" id="GO:0016874">
    <property type="term" value="F:ligase activity"/>
    <property type="evidence" value="ECO:0007669"/>
    <property type="project" value="UniProtKB-KW"/>
</dbReference>
<comment type="similarity">
    <text evidence="1">Belongs to the ATP-dependent AMP-binding enzyme family.</text>
</comment>